<accession>A0A917BKK9</accession>
<keyword evidence="2" id="KW-1185">Reference proteome</keyword>
<sequence length="79" mass="8111">MRSGGVAAGWGTVAGRARGDTLGLDLVRYVVGWAVLLVSHGGGPGQVCSDMSGAAPSIRTNARRVPSPWSRISVYPSDS</sequence>
<evidence type="ECO:0000313" key="1">
    <source>
        <dbReference type="EMBL" id="GGF49568.1"/>
    </source>
</evidence>
<dbReference type="AlphaFoldDB" id="A0A917BKK9"/>
<protein>
    <submittedName>
        <fullName evidence="1">Uncharacterized protein</fullName>
    </submittedName>
</protein>
<evidence type="ECO:0000313" key="2">
    <source>
        <dbReference type="Proteomes" id="UP000605670"/>
    </source>
</evidence>
<dbReference type="EMBL" id="BMEM01000002">
    <property type="protein sequence ID" value="GGF49568.1"/>
    <property type="molecule type" value="Genomic_DNA"/>
</dbReference>
<reference evidence="1" key="2">
    <citation type="submission" date="2020-09" db="EMBL/GenBank/DDBJ databases">
        <authorList>
            <person name="Sun Q."/>
            <person name="Zhou Y."/>
        </authorList>
    </citation>
    <scope>NUCLEOTIDE SEQUENCE</scope>
    <source>
        <strain evidence="1">CGMCC 1.12160</strain>
    </source>
</reference>
<reference evidence="1" key="1">
    <citation type="journal article" date="2014" name="Int. J. Syst. Evol. Microbiol.">
        <title>Complete genome sequence of Corynebacterium casei LMG S-19264T (=DSM 44701T), isolated from a smear-ripened cheese.</title>
        <authorList>
            <consortium name="US DOE Joint Genome Institute (JGI-PGF)"/>
            <person name="Walter F."/>
            <person name="Albersmeier A."/>
            <person name="Kalinowski J."/>
            <person name="Ruckert C."/>
        </authorList>
    </citation>
    <scope>NUCLEOTIDE SEQUENCE</scope>
    <source>
        <strain evidence="1">CGMCC 1.12160</strain>
    </source>
</reference>
<proteinExistence type="predicted"/>
<organism evidence="1 2">
    <name type="scientific">Ornithinimicrobium tianjinense</name>
    <dbReference type="NCBI Taxonomy" id="1195761"/>
    <lineage>
        <taxon>Bacteria</taxon>
        <taxon>Bacillati</taxon>
        <taxon>Actinomycetota</taxon>
        <taxon>Actinomycetes</taxon>
        <taxon>Micrococcales</taxon>
        <taxon>Ornithinimicrobiaceae</taxon>
        <taxon>Ornithinimicrobium</taxon>
    </lineage>
</organism>
<dbReference type="Proteomes" id="UP000605670">
    <property type="component" value="Unassembled WGS sequence"/>
</dbReference>
<gene>
    <name evidence="1" type="ORF">GCM10011366_16810</name>
</gene>
<name>A0A917BKK9_9MICO</name>
<comment type="caution">
    <text evidence="1">The sequence shown here is derived from an EMBL/GenBank/DDBJ whole genome shotgun (WGS) entry which is preliminary data.</text>
</comment>